<dbReference type="EMBL" id="BOSE01000001">
    <property type="protein sequence ID" value="GIP14490.1"/>
    <property type="molecule type" value="Genomic_DNA"/>
</dbReference>
<dbReference type="Gene3D" id="3.40.190.290">
    <property type="match status" value="1"/>
</dbReference>
<organism evidence="6 7">
    <name type="scientific">Paenibacillus montaniterrae</name>
    <dbReference type="NCBI Taxonomy" id="429341"/>
    <lineage>
        <taxon>Bacteria</taxon>
        <taxon>Bacillati</taxon>
        <taxon>Bacillota</taxon>
        <taxon>Bacilli</taxon>
        <taxon>Bacillales</taxon>
        <taxon>Paenibacillaceae</taxon>
        <taxon>Paenibacillus</taxon>
    </lineage>
</organism>
<evidence type="ECO:0000259" key="5">
    <source>
        <dbReference type="PROSITE" id="PS50931"/>
    </source>
</evidence>
<dbReference type="PANTHER" id="PTHR30126:SF64">
    <property type="entry name" value="HTH-TYPE TRANSCRIPTIONAL REGULATOR CITR"/>
    <property type="match status" value="1"/>
</dbReference>
<evidence type="ECO:0000256" key="3">
    <source>
        <dbReference type="ARBA" id="ARBA00023125"/>
    </source>
</evidence>
<dbReference type="CDD" id="cd05466">
    <property type="entry name" value="PBP2_LTTR_substrate"/>
    <property type="match status" value="1"/>
</dbReference>
<sequence>MYINTEWYRIFLSVSKTKNLTKAAEQLHITQPSVSYAIKQLEQNLGVVLLTRLSKGVQLTQEGQMLAEYVEKAFHHFLAAENSIHLLKQFKMGCVRIGSNGAIIKDIILPVLDEFHVEYPDIRIQLLQAQTSVIVDHIKEGKLDVGFVYHTIKDSDIVITPLKRIENCFVAGGKFKSYANEQLTIQQLASLPLILLSSGSTTRRMLDGWFAAESQTVRADFELSSVDMMVEFAKRGYGIAFVMKSMVQNELANGELVELNTAQPLPMQELCMVTSHNNSLIANIFTKKFVD</sequence>
<dbReference type="GO" id="GO:0000976">
    <property type="term" value="F:transcription cis-regulatory region binding"/>
    <property type="evidence" value="ECO:0007669"/>
    <property type="project" value="TreeGrafter"/>
</dbReference>
<dbReference type="AlphaFoldDB" id="A0A919YJA6"/>
<dbReference type="InterPro" id="IPR005119">
    <property type="entry name" value="LysR_subst-bd"/>
</dbReference>
<dbReference type="GO" id="GO:0003700">
    <property type="term" value="F:DNA-binding transcription factor activity"/>
    <property type="evidence" value="ECO:0007669"/>
    <property type="project" value="InterPro"/>
</dbReference>
<keyword evidence="4" id="KW-0804">Transcription</keyword>
<comment type="similarity">
    <text evidence="1">Belongs to the LysR transcriptional regulatory family.</text>
</comment>
<evidence type="ECO:0000313" key="6">
    <source>
        <dbReference type="EMBL" id="GIP14490.1"/>
    </source>
</evidence>
<keyword evidence="3" id="KW-0238">DNA-binding</keyword>
<dbReference type="InterPro" id="IPR036390">
    <property type="entry name" value="WH_DNA-bd_sf"/>
</dbReference>
<protein>
    <submittedName>
        <fullName evidence="6">LysR family transcriptional regulator</fullName>
    </submittedName>
</protein>
<evidence type="ECO:0000313" key="7">
    <source>
        <dbReference type="Proteomes" id="UP000683139"/>
    </source>
</evidence>
<accession>A0A919YJA6</accession>
<evidence type="ECO:0000256" key="1">
    <source>
        <dbReference type="ARBA" id="ARBA00009437"/>
    </source>
</evidence>
<feature type="domain" description="HTH lysR-type" evidence="5">
    <location>
        <begin position="3"/>
        <end position="60"/>
    </location>
</feature>
<dbReference type="SUPFAM" id="SSF46785">
    <property type="entry name" value="Winged helix' DNA-binding domain"/>
    <property type="match status" value="1"/>
</dbReference>
<dbReference type="Proteomes" id="UP000683139">
    <property type="component" value="Unassembled WGS sequence"/>
</dbReference>
<proteinExistence type="inferred from homology"/>
<dbReference type="Pfam" id="PF03466">
    <property type="entry name" value="LysR_substrate"/>
    <property type="match status" value="1"/>
</dbReference>
<keyword evidence="7" id="KW-1185">Reference proteome</keyword>
<dbReference type="PANTHER" id="PTHR30126">
    <property type="entry name" value="HTH-TYPE TRANSCRIPTIONAL REGULATOR"/>
    <property type="match status" value="1"/>
</dbReference>
<evidence type="ECO:0000256" key="2">
    <source>
        <dbReference type="ARBA" id="ARBA00023015"/>
    </source>
</evidence>
<dbReference type="Pfam" id="PF00126">
    <property type="entry name" value="HTH_1"/>
    <property type="match status" value="1"/>
</dbReference>
<dbReference type="InterPro" id="IPR036388">
    <property type="entry name" value="WH-like_DNA-bd_sf"/>
</dbReference>
<evidence type="ECO:0000256" key="4">
    <source>
        <dbReference type="ARBA" id="ARBA00023163"/>
    </source>
</evidence>
<dbReference type="RefSeq" id="WP_213512714.1">
    <property type="nucleotide sequence ID" value="NZ_BOSE01000001.1"/>
</dbReference>
<dbReference type="PRINTS" id="PR00039">
    <property type="entry name" value="HTHLYSR"/>
</dbReference>
<dbReference type="Gene3D" id="1.10.10.10">
    <property type="entry name" value="Winged helix-like DNA-binding domain superfamily/Winged helix DNA-binding domain"/>
    <property type="match status" value="1"/>
</dbReference>
<comment type="caution">
    <text evidence="6">The sequence shown here is derived from an EMBL/GenBank/DDBJ whole genome shotgun (WGS) entry which is preliminary data.</text>
</comment>
<gene>
    <name evidence="6" type="ORF">J40TS1_01320</name>
</gene>
<keyword evidence="2" id="KW-0805">Transcription regulation</keyword>
<dbReference type="PROSITE" id="PS50931">
    <property type="entry name" value="HTH_LYSR"/>
    <property type="match status" value="1"/>
</dbReference>
<dbReference type="InterPro" id="IPR000847">
    <property type="entry name" value="LysR_HTH_N"/>
</dbReference>
<name>A0A919YJA6_9BACL</name>
<dbReference type="FunFam" id="1.10.10.10:FF:000001">
    <property type="entry name" value="LysR family transcriptional regulator"/>
    <property type="match status" value="1"/>
</dbReference>
<reference evidence="6" key="1">
    <citation type="submission" date="2021-03" db="EMBL/GenBank/DDBJ databases">
        <title>Antimicrobial resistance genes in bacteria isolated from Japanese honey, and their potential for conferring macrolide and lincosamide resistance in the American foulbrood pathogen Paenibacillus larvae.</title>
        <authorList>
            <person name="Okamoto M."/>
            <person name="Kumagai M."/>
            <person name="Kanamori H."/>
            <person name="Takamatsu D."/>
        </authorList>
    </citation>
    <scope>NUCLEOTIDE SEQUENCE</scope>
    <source>
        <strain evidence="6">J40TS1</strain>
    </source>
</reference>
<dbReference type="SUPFAM" id="SSF53850">
    <property type="entry name" value="Periplasmic binding protein-like II"/>
    <property type="match status" value="1"/>
</dbReference>